<dbReference type="OrthoDB" id="2111847at2"/>
<keyword evidence="1" id="KW-0472">Membrane</keyword>
<proteinExistence type="predicted"/>
<evidence type="ECO:0000313" key="2">
    <source>
        <dbReference type="EMBL" id="TDO95120.1"/>
    </source>
</evidence>
<gene>
    <name evidence="2" type="ORF">DFR79_101119</name>
</gene>
<organism evidence="2 3">
    <name type="scientific">Halanaerobium saccharolyticum</name>
    <dbReference type="NCBI Taxonomy" id="43595"/>
    <lineage>
        <taxon>Bacteria</taxon>
        <taxon>Bacillati</taxon>
        <taxon>Bacillota</taxon>
        <taxon>Clostridia</taxon>
        <taxon>Halanaerobiales</taxon>
        <taxon>Halanaerobiaceae</taxon>
        <taxon>Halanaerobium</taxon>
    </lineage>
</organism>
<protein>
    <recommendedName>
        <fullName evidence="4">DUF2490 domain-containing protein</fullName>
    </recommendedName>
</protein>
<evidence type="ECO:0000256" key="1">
    <source>
        <dbReference type="SAM" id="Phobius"/>
    </source>
</evidence>
<dbReference type="AlphaFoldDB" id="A0A4R6M3R3"/>
<feature type="transmembrane region" description="Helical" evidence="1">
    <location>
        <begin position="7"/>
        <end position="30"/>
    </location>
</feature>
<sequence length="237" mass="28674">MKKSTSFILTVSINLTLIYLIILLIIFSLFSTPAAAKNYQPEISGSFESGDKLYTDPGILEGDEDQVVDYYRYDKQWLRYRQQLAVGEYYYLKVQRQQRIYEQSETYDNLNLETEANYTFYLNDKLRSRFKLLLRDKDYLEAESKDYQLARLQYTLQYELNEKHDYELILQRQWTEYEITPEDDYRLNRISLKWGWDLSERLDLDTKIQFDQQLNDQNSGRTDKSGRKISFKFRYKL</sequence>
<dbReference type="Proteomes" id="UP000295064">
    <property type="component" value="Unassembled WGS sequence"/>
</dbReference>
<evidence type="ECO:0008006" key="4">
    <source>
        <dbReference type="Google" id="ProtNLM"/>
    </source>
</evidence>
<keyword evidence="1" id="KW-0812">Transmembrane</keyword>
<accession>A0A4R6M3R3</accession>
<dbReference type="EMBL" id="SNWX01000001">
    <property type="protein sequence ID" value="TDO95120.1"/>
    <property type="molecule type" value="Genomic_DNA"/>
</dbReference>
<comment type="caution">
    <text evidence="2">The sequence shown here is derived from an EMBL/GenBank/DDBJ whole genome shotgun (WGS) entry which is preliminary data.</text>
</comment>
<evidence type="ECO:0000313" key="3">
    <source>
        <dbReference type="Proteomes" id="UP000295064"/>
    </source>
</evidence>
<name>A0A4R6M3R3_9FIRM</name>
<keyword evidence="1" id="KW-1133">Transmembrane helix</keyword>
<reference evidence="2 3" key="1">
    <citation type="submission" date="2019-03" db="EMBL/GenBank/DDBJ databases">
        <title>Subsurface microbial communities from deep shales in Ohio and West Virginia, USA.</title>
        <authorList>
            <person name="Wrighton K."/>
        </authorList>
    </citation>
    <scope>NUCLEOTIDE SEQUENCE [LARGE SCALE GENOMIC DNA]</scope>
    <source>
        <strain evidence="2 3">MA284_T2</strain>
    </source>
</reference>